<comment type="subunit">
    <text evidence="7">Monomer.</text>
</comment>
<evidence type="ECO:0000256" key="17">
    <source>
        <dbReference type="ARBA" id="ARBA00023709"/>
    </source>
</evidence>
<comment type="catalytic activity">
    <reaction evidence="17">
        <text>a (3S)-3-hydroxyacyl-CoA = a (2E)-enoyl-CoA + H2O</text>
        <dbReference type="Rhea" id="RHEA:16105"/>
        <dbReference type="ChEBI" id="CHEBI:15377"/>
        <dbReference type="ChEBI" id="CHEBI:57318"/>
        <dbReference type="ChEBI" id="CHEBI:58856"/>
        <dbReference type="EC" id="4.2.1.17"/>
    </reaction>
</comment>
<evidence type="ECO:0000256" key="7">
    <source>
        <dbReference type="ARBA" id="ARBA00011245"/>
    </source>
</evidence>
<keyword evidence="12" id="KW-0576">Peroxisome</keyword>
<dbReference type="Gene3D" id="1.10.1040.50">
    <property type="match status" value="1"/>
</dbReference>
<dbReference type="PROSITE" id="PS00067">
    <property type="entry name" value="3HCDH"/>
    <property type="match status" value="1"/>
</dbReference>
<evidence type="ECO:0000256" key="15">
    <source>
        <dbReference type="ARBA" id="ARBA00023268"/>
    </source>
</evidence>
<comment type="similarity">
    <text evidence="5">In the central section; belongs to the 3-hydroxyacyl-CoA dehydrogenase family.</text>
</comment>
<feature type="domain" description="3-hydroxyacyl-CoA dehydrogenase NAD binding" evidence="21">
    <location>
        <begin position="318"/>
        <end position="496"/>
    </location>
</feature>
<evidence type="ECO:0000256" key="16">
    <source>
        <dbReference type="ARBA" id="ARBA00023701"/>
    </source>
</evidence>
<evidence type="ECO:0000256" key="9">
    <source>
        <dbReference type="ARBA" id="ARBA00023002"/>
    </source>
</evidence>
<dbReference type="InterPro" id="IPR001753">
    <property type="entry name" value="Enoyl-CoA_hydra/iso"/>
</dbReference>
<dbReference type="InterPro" id="IPR029045">
    <property type="entry name" value="ClpP/crotonase-like_dom_sf"/>
</dbReference>
<dbReference type="GO" id="GO:0070403">
    <property type="term" value="F:NAD+ binding"/>
    <property type="evidence" value="ECO:0007669"/>
    <property type="project" value="InterPro"/>
</dbReference>
<evidence type="ECO:0000313" key="23">
    <source>
        <dbReference type="Proteomes" id="UP000298416"/>
    </source>
</evidence>
<evidence type="ECO:0000256" key="4">
    <source>
        <dbReference type="ARBA" id="ARBA00005005"/>
    </source>
</evidence>
<evidence type="ECO:0000256" key="12">
    <source>
        <dbReference type="ARBA" id="ARBA00023140"/>
    </source>
</evidence>
<dbReference type="GO" id="GO:0005777">
    <property type="term" value="C:peroxisome"/>
    <property type="evidence" value="ECO:0007669"/>
    <property type="project" value="UniProtKB-SubCell"/>
</dbReference>
<evidence type="ECO:0000256" key="5">
    <source>
        <dbReference type="ARBA" id="ARBA00007005"/>
    </source>
</evidence>
<keyword evidence="9" id="KW-0560">Oxidoreductase</keyword>
<dbReference type="GO" id="GO:0008692">
    <property type="term" value="F:3-hydroxybutyryl-CoA epimerase activity"/>
    <property type="evidence" value="ECO:0007669"/>
    <property type="project" value="UniProtKB-EC"/>
</dbReference>
<evidence type="ECO:0000256" key="19">
    <source>
        <dbReference type="RuleBase" id="RU003707"/>
    </source>
</evidence>
<keyword evidence="23" id="KW-1185">Reference proteome</keyword>
<evidence type="ECO:0000259" key="21">
    <source>
        <dbReference type="Pfam" id="PF02737"/>
    </source>
</evidence>
<comment type="catalytic activity">
    <reaction evidence="18">
        <text>a 4-saturated-(3S)-3-hydroxyacyl-CoA = a (3E)-enoyl-CoA + H2O</text>
        <dbReference type="Rhea" id="RHEA:20724"/>
        <dbReference type="ChEBI" id="CHEBI:15377"/>
        <dbReference type="ChEBI" id="CHEBI:58521"/>
        <dbReference type="ChEBI" id="CHEBI:137480"/>
        <dbReference type="EC" id="4.2.1.17"/>
    </reaction>
</comment>
<dbReference type="InterPro" id="IPR018376">
    <property type="entry name" value="Enoyl-CoA_hyd/isom_CS"/>
</dbReference>
<comment type="caution">
    <text evidence="22">The sequence shown here is derived from an EMBL/GenBank/DDBJ whole genome shotgun (WGS) entry which is preliminary data.</text>
</comment>
<evidence type="ECO:0000256" key="6">
    <source>
        <dbReference type="ARBA" id="ARBA00008750"/>
    </source>
</evidence>
<dbReference type="GO" id="GO:0006635">
    <property type="term" value="P:fatty acid beta-oxidation"/>
    <property type="evidence" value="ECO:0007669"/>
    <property type="project" value="TreeGrafter"/>
</dbReference>
<dbReference type="InterPro" id="IPR008927">
    <property type="entry name" value="6-PGluconate_DH-like_C_sf"/>
</dbReference>
<dbReference type="PROSITE" id="PS00166">
    <property type="entry name" value="ENOYL_COA_HYDRATASE"/>
    <property type="match status" value="1"/>
</dbReference>
<evidence type="ECO:0000256" key="11">
    <source>
        <dbReference type="ARBA" id="ARBA00023098"/>
    </source>
</evidence>
<reference evidence="22" key="2">
    <citation type="submission" date="2020-08" db="EMBL/GenBank/DDBJ databases">
        <title>Plant Genome Project.</title>
        <authorList>
            <person name="Zhang R.-G."/>
        </authorList>
    </citation>
    <scope>NUCLEOTIDE SEQUENCE</scope>
    <source>
        <strain evidence="22">Huo1</strain>
        <tissue evidence="22">Leaf</tissue>
    </source>
</reference>
<accession>A0A8X8Y6B6</accession>
<comment type="subcellular location">
    <subcellularLocation>
        <location evidence="3">Peroxisome</location>
    </subcellularLocation>
</comment>
<comment type="catalytic activity">
    <reaction evidence="16">
        <text>(3S)-3-hydroxybutanoyl-CoA = (3R)-3-hydroxybutanoyl-CoA</text>
        <dbReference type="Rhea" id="RHEA:21760"/>
        <dbReference type="ChEBI" id="CHEBI:57315"/>
        <dbReference type="ChEBI" id="CHEBI:57316"/>
        <dbReference type="EC" id="5.1.2.3"/>
    </reaction>
</comment>
<keyword evidence="11" id="KW-0443">Lipid metabolism</keyword>
<comment type="catalytic activity">
    <reaction evidence="2">
        <text>a (3E)-enoyl-CoA = a 4-saturated (2E)-enoyl-CoA</text>
        <dbReference type="Rhea" id="RHEA:45228"/>
        <dbReference type="ChEBI" id="CHEBI:58521"/>
        <dbReference type="ChEBI" id="CHEBI:85097"/>
        <dbReference type="EC" id="5.3.3.8"/>
    </reaction>
</comment>
<evidence type="ECO:0000256" key="10">
    <source>
        <dbReference type="ARBA" id="ARBA00023027"/>
    </source>
</evidence>
<dbReference type="Gene3D" id="3.90.226.10">
    <property type="entry name" value="2-enoyl-CoA Hydratase, Chain A, domain 1"/>
    <property type="match status" value="1"/>
</dbReference>
<dbReference type="SUPFAM" id="SSF52096">
    <property type="entry name" value="ClpP/crotonase"/>
    <property type="match status" value="1"/>
</dbReference>
<keyword evidence="10" id="KW-0520">NAD</keyword>
<evidence type="ECO:0000256" key="8">
    <source>
        <dbReference type="ARBA" id="ARBA00022832"/>
    </source>
</evidence>
<dbReference type="EMBL" id="PNBA02000005">
    <property type="protein sequence ID" value="KAG6424158.1"/>
    <property type="molecule type" value="Genomic_DNA"/>
</dbReference>
<dbReference type="InterPro" id="IPR006176">
    <property type="entry name" value="3-OHacyl-CoA_DH_NAD-bd"/>
</dbReference>
<comment type="catalytic activity">
    <reaction evidence="1">
        <text>a (3Z)-enoyl-CoA = a 4-saturated (2E)-enoyl-CoA</text>
        <dbReference type="Rhea" id="RHEA:45900"/>
        <dbReference type="ChEBI" id="CHEBI:85097"/>
        <dbReference type="ChEBI" id="CHEBI:85489"/>
        <dbReference type="EC" id="5.3.3.8"/>
    </reaction>
</comment>
<keyword evidence="15" id="KW-0511">Multifunctional enzyme</keyword>
<protein>
    <recommendedName>
        <fullName evidence="24">3-hydroxyacyl-CoA dehydrogenase</fullName>
    </recommendedName>
</protein>
<evidence type="ECO:0000259" key="20">
    <source>
        <dbReference type="Pfam" id="PF00725"/>
    </source>
</evidence>
<dbReference type="Pfam" id="PF00725">
    <property type="entry name" value="3HCDH"/>
    <property type="match status" value="1"/>
</dbReference>
<dbReference type="FunFam" id="1.10.1040.50:FF:000004">
    <property type="entry name" value="Peroxisomal fatty acid beta-oxidation multifunctional protein"/>
    <property type="match status" value="1"/>
</dbReference>
<evidence type="ECO:0000256" key="2">
    <source>
        <dbReference type="ARBA" id="ARBA00000765"/>
    </source>
</evidence>
<dbReference type="Pfam" id="PF00378">
    <property type="entry name" value="ECH_1"/>
    <property type="match status" value="1"/>
</dbReference>
<keyword evidence="8" id="KW-0276">Fatty acid metabolism</keyword>
<keyword evidence="14" id="KW-0456">Lyase</keyword>
<dbReference type="Pfam" id="PF02737">
    <property type="entry name" value="3HCDH_N"/>
    <property type="match status" value="1"/>
</dbReference>
<evidence type="ECO:0000256" key="13">
    <source>
        <dbReference type="ARBA" id="ARBA00023235"/>
    </source>
</evidence>
<dbReference type="CDD" id="cd06558">
    <property type="entry name" value="crotonase-like"/>
    <property type="match status" value="1"/>
</dbReference>
<dbReference type="FunFam" id="3.40.50.720:FF:000009">
    <property type="entry name" value="Fatty oxidation complex, alpha subunit"/>
    <property type="match status" value="1"/>
</dbReference>
<evidence type="ECO:0008006" key="24">
    <source>
        <dbReference type="Google" id="ProtNLM"/>
    </source>
</evidence>
<dbReference type="SUPFAM" id="SSF51735">
    <property type="entry name" value="NAD(P)-binding Rossmann-fold domains"/>
    <property type="match status" value="1"/>
</dbReference>
<dbReference type="Gene3D" id="3.40.50.720">
    <property type="entry name" value="NAD(P)-binding Rossmann-like Domain"/>
    <property type="match status" value="1"/>
</dbReference>
<evidence type="ECO:0000256" key="3">
    <source>
        <dbReference type="ARBA" id="ARBA00004275"/>
    </source>
</evidence>
<dbReference type="GO" id="GO:0004300">
    <property type="term" value="F:enoyl-CoA hydratase activity"/>
    <property type="evidence" value="ECO:0007669"/>
    <property type="project" value="UniProtKB-EC"/>
</dbReference>
<name>A0A8X8Y6B6_SALSN</name>
<keyword evidence="13" id="KW-0413">Isomerase</keyword>
<evidence type="ECO:0000256" key="14">
    <source>
        <dbReference type="ARBA" id="ARBA00023239"/>
    </source>
</evidence>
<dbReference type="FunFam" id="3.90.226.10:FF:000025">
    <property type="entry name" value="Peroxisomal fatty acid beta-oxidation multifunctional protein"/>
    <property type="match status" value="1"/>
</dbReference>
<organism evidence="22">
    <name type="scientific">Salvia splendens</name>
    <name type="common">Scarlet sage</name>
    <dbReference type="NCBI Taxonomy" id="180675"/>
    <lineage>
        <taxon>Eukaryota</taxon>
        <taxon>Viridiplantae</taxon>
        <taxon>Streptophyta</taxon>
        <taxon>Embryophyta</taxon>
        <taxon>Tracheophyta</taxon>
        <taxon>Spermatophyta</taxon>
        <taxon>Magnoliopsida</taxon>
        <taxon>eudicotyledons</taxon>
        <taxon>Gunneridae</taxon>
        <taxon>Pentapetalae</taxon>
        <taxon>asterids</taxon>
        <taxon>lamiids</taxon>
        <taxon>Lamiales</taxon>
        <taxon>Lamiaceae</taxon>
        <taxon>Nepetoideae</taxon>
        <taxon>Mentheae</taxon>
        <taxon>Salviinae</taxon>
        <taxon>Salvia</taxon>
        <taxon>Salvia subgen. Calosphace</taxon>
        <taxon>core Calosphace</taxon>
    </lineage>
</organism>
<dbReference type="AlphaFoldDB" id="A0A8X8Y6B6"/>
<dbReference type="SUPFAM" id="SSF48179">
    <property type="entry name" value="6-phosphogluconate dehydrogenase C-terminal domain-like"/>
    <property type="match status" value="2"/>
</dbReference>
<dbReference type="PANTHER" id="PTHR23309:SF49">
    <property type="entry name" value="PEROXISOMAL BIFUNCTIONAL ENZYME"/>
    <property type="match status" value="1"/>
</dbReference>
<evidence type="ECO:0000256" key="1">
    <source>
        <dbReference type="ARBA" id="ARBA00000452"/>
    </source>
</evidence>
<dbReference type="InterPro" id="IPR006180">
    <property type="entry name" value="3-OHacyl-CoA_DH_CS"/>
</dbReference>
<dbReference type="InterPro" id="IPR006108">
    <property type="entry name" value="3HC_DH_C"/>
</dbReference>
<evidence type="ECO:0000313" key="22">
    <source>
        <dbReference type="EMBL" id="KAG6424158.1"/>
    </source>
</evidence>
<dbReference type="InterPro" id="IPR036291">
    <property type="entry name" value="NAD(P)-bd_dom_sf"/>
</dbReference>
<reference evidence="22" key="1">
    <citation type="submission" date="2018-01" db="EMBL/GenBank/DDBJ databases">
        <authorList>
            <person name="Mao J.F."/>
        </authorList>
    </citation>
    <scope>NUCLEOTIDE SEQUENCE</scope>
    <source>
        <strain evidence="22">Huo1</strain>
        <tissue evidence="22">Leaf</tissue>
    </source>
</reference>
<dbReference type="GO" id="GO:0004165">
    <property type="term" value="F:delta(3)-delta(2)-enoyl-CoA isomerase activity"/>
    <property type="evidence" value="ECO:0007669"/>
    <property type="project" value="UniProtKB-EC"/>
</dbReference>
<comment type="pathway">
    <text evidence="4">Lipid metabolism; fatty acid beta-oxidation.</text>
</comment>
<proteinExistence type="inferred from homology"/>
<comment type="similarity">
    <text evidence="19">Belongs to the enoyl-CoA hydratase/isomerase family.</text>
</comment>
<dbReference type="GO" id="GO:0003857">
    <property type="term" value="F:(3S)-3-hydroxyacyl-CoA dehydrogenase (NAD+) activity"/>
    <property type="evidence" value="ECO:0007669"/>
    <property type="project" value="TreeGrafter"/>
</dbReference>
<gene>
    <name evidence="22" type="ORF">SASPL_114571</name>
</gene>
<feature type="domain" description="3-hydroxyacyl-CoA dehydrogenase C-terminal" evidence="20">
    <location>
        <begin position="499"/>
        <end position="592"/>
    </location>
</feature>
<comment type="similarity">
    <text evidence="6">In the N-terminal section; belongs to the enoyl-CoA hydratase/isomerase family.</text>
</comment>
<evidence type="ECO:0000256" key="18">
    <source>
        <dbReference type="ARBA" id="ARBA00023717"/>
    </source>
</evidence>
<dbReference type="Proteomes" id="UP000298416">
    <property type="component" value="Unassembled WGS sequence"/>
</dbReference>
<sequence>MRQPTVTMEVGHDGVAIITISNPPVNALALTIFDGLKDKYGEAMRRDDVKAVVLTGDAGKFSGGFDINVFERVHRTGDISNLPETSISVAVNLIEDGKKPTVAALQGLALGGGLELALASHARIAAPNTLLGLPELTLGVIPGSGGTQRLPRLIGLPKALELMLLPYSFSPSFSKSITSEEGKDLGLVDAVVPSDELLKASRQWALDIIERRKPWIRSLHWIDKLGSLPEVVAIIKTARQQAKQSFKNLPQHQACLDVIEEGIIHGGYHGILKESRVFKDLISTDTSKGLVHAFFSQRATSKVPNVTDIGLKPRKIMKVAVIGGGLMGSGIATSLILSDIYVILKEINSEYLLKGIKAIEGNVRGLVSRKKLAKDKAEKALLMVKGTLDYSDFKDVDMVIEAVVENIPLKQKIFADIEKACPPHCILASNTSTIDLNIIGEKTKSQDRIIGAHFFSPAHVMPLLEIVRTEKTSAQVILDLMTVGKIIKKVPVVVGNCTGFAVNRAFFPYSQSAHLLLHLGVDIFRIDQLISNFGLPLGPFQLQDVAGYGVVVATTEIFRVSFPDRTFQSPLVPLLLKNGRNGKNNGKGYYIYEKGSKPKPDPSVLPIIEESRRTINIMPGGKPISVTDDEIVQMILFPVVNEACRVFDEGVVVRASDLDTASILGMSFPSYRSVAYHFHSSIQFSFGLVGSNETKSLVI</sequence>
<dbReference type="PANTHER" id="PTHR23309">
    <property type="entry name" value="3-HYDROXYACYL-COA DEHYROGENASE"/>
    <property type="match status" value="1"/>
</dbReference>